<evidence type="ECO:0000256" key="6">
    <source>
        <dbReference type="ARBA" id="ARBA00023002"/>
    </source>
</evidence>
<dbReference type="InterPro" id="IPR024072">
    <property type="entry name" value="DHFR-like_dom_sf"/>
</dbReference>
<dbReference type="AlphaFoldDB" id="A0A806KC85"/>
<keyword evidence="4 8" id="KW-0554">One-carbon metabolism</keyword>
<sequence length="168" mass="19201">MVILQDIIIIAAMAENRVIGKDNKIPWSIKEDMAHFRELTKGCPCIMGRKTWESLPKKPLPGRLNIVVSQTMTIDSDNVKVFPSLQAAIEFCSDYEKIFICGGETIYKQALPLANKLELTIIRGNYEGDTFFPEIDLTCWKKINTINFDTFSFITYTKNWVSVNTKLK</sequence>
<evidence type="ECO:0000256" key="1">
    <source>
        <dbReference type="ARBA" id="ARBA00004903"/>
    </source>
</evidence>
<evidence type="ECO:0000256" key="2">
    <source>
        <dbReference type="ARBA" id="ARBA00009539"/>
    </source>
</evidence>
<dbReference type="InterPro" id="IPR017925">
    <property type="entry name" value="DHFR_CS"/>
</dbReference>
<protein>
    <recommendedName>
        <fullName evidence="3 8">Dihydrofolate reductase</fullName>
        <ecNumber evidence="3 8">1.5.1.3</ecNumber>
    </recommendedName>
</protein>
<comment type="function">
    <text evidence="7 8">Key enzyme in folate metabolism. Catalyzes an essential reaction for de novo glycine and purine synthesis, and for DNA precursor synthesis.</text>
</comment>
<dbReference type="FunFam" id="3.40.430.10:FF:000001">
    <property type="entry name" value="Dihydrofolate reductase"/>
    <property type="match status" value="1"/>
</dbReference>
<dbReference type="PROSITE" id="PS00075">
    <property type="entry name" value="DHFR_1"/>
    <property type="match status" value="1"/>
</dbReference>
<proteinExistence type="inferred from homology"/>
<feature type="domain" description="DHFR" evidence="10">
    <location>
        <begin position="6"/>
        <end position="168"/>
    </location>
</feature>
<evidence type="ECO:0000256" key="8">
    <source>
        <dbReference type="PIRNR" id="PIRNR000194"/>
    </source>
</evidence>
<name>A0A806KC85_9BACT</name>
<dbReference type="InterPro" id="IPR001796">
    <property type="entry name" value="DHFR_dom"/>
</dbReference>
<dbReference type="GO" id="GO:0006730">
    <property type="term" value="P:one-carbon metabolic process"/>
    <property type="evidence" value="ECO:0007669"/>
    <property type="project" value="UniProtKB-KW"/>
</dbReference>
<dbReference type="GO" id="GO:0046655">
    <property type="term" value="P:folic acid metabolic process"/>
    <property type="evidence" value="ECO:0007669"/>
    <property type="project" value="TreeGrafter"/>
</dbReference>
<evidence type="ECO:0000256" key="4">
    <source>
        <dbReference type="ARBA" id="ARBA00022563"/>
    </source>
</evidence>
<comment type="pathway">
    <text evidence="1 8">Cofactor biosynthesis; tetrahydrofolate biosynthesis; 5,6,7,8-tetrahydrofolate from 7,8-dihydrofolate: step 1/1.</text>
</comment>
<dbReference type="PANTHER" id="PTHR48069:SF3">
    <property type="entry name" value="DIHYDROFOLATE REDUCTASE"/>
    <property type="match status" value="1"/>
</dbReference>
<accession>A0A806KC85</accession>
<evidence type="ECO:0000256" key="5">
    <source>
        <dbReference type="ARBA" id="ARBA00022857"/>
    </source>
</evidence>
<dbReference type="Gene3D" id="3.40.430.10">
    <property type="entry name" value="Dihydrofolate Reductase, subunit A"/>
    <property type="match status" value="1"/>
</dbReference>
<dbReference type="CDD" id="cd00209">
    <property type="entry name" value="DHFR"/>
    <property type="match status" value="1"/>
</dbReference>
<dbReference type="PANTHER" id="PTHR48069">
    <property type="entry name" value="DIHYDROFOLATE REDUCTASE"/>
    <property type="match status" value="1"/>
</dbReference>
<dbReference type="GO" id="GO:0046654">
    <property type="term" value="P:tetrahydrofolate biosynthetic process"/>
    <property type="evidence" value="ECO:0007669"/>
    <property type="project" value="UniProtKB-UniPathway"/>
</dbReference>
<dbReference type="GO" id="GO:0005829">
    <property type="term" value="C:cytosol"/>
    <property type="evidence" value="ECO:0007669"/>
    <property type="project" value="TreeGrafter"/>
</dbReference>
<dbReference type="GO" id="GO:0046452">
    <property type="term" value="P:dihydrofolate metabolic process"/>
    <property type="evidence" value="ECO:0007669"/>
    <property type="project" value="TreeGrafter"/>
</dbReference>
<organism evidence="11">
    <name type="scientific">uncultured bacterium contig00049</name>
    <dbReference type="NCBI Taxonomy" id="1181534"/>
    <lineage>
        <taxon>Bacteria</taxon>
        <taxon>environmental samples</taxon>
    </lineage>
</organism>
<comment type="catalytic activity">
    <reaction evidence="8">
        <text>(6S)-5,6,7,8-tetrahydrofolate + NADP(+) = 7,8-dihydrofolate + NADPH + H(+)</text>
        <dbReference type="Rhea" id="RHEA:15009"/>
        <dbReference type="ChEBI" id="CHEBI:15378"/>
        <dbReference type="ChEBI" id="CHEBI:57451"/>
        <dbReference type="ChEBI" id="CHEBI:57453"/>
        <dbReference type="ChEBI" id="CHEBI:57783"/>
        <dbReference type="ChEBI" id="CHEBI:58349"/>
        <dbReference type="EC" id="1.5.1.3"/>
    </reaction>
</comment>
<evidence type="ECO:0000256" key="7">
    <source>
        <dbReference type="ARBA" id="ARBA00025067"/>
    </source>
</evidence>
<dbReference type="Pfam" id="PF00186">
    <property type="entry name" value="DHFR_1"/>
    <property type="match status" value="1"/>
</dbReference>
<evidence type="ECO:0000256" key="9">
    <source>
        <dbReference type="RuleBase" id="RU004474"/>
    </source>
</evidence>
<dbReference type="InterPro" id="IPR012259">
    <property type="entry name" value="DHFR"/>
</dbReference>
<evidence type="ECO:0000259" key="10">
    <source>
        <dbReference type="PROSITE" id="PS51330"/>
    </source>
</evidence>
<keyword evidence="5 8" id="KW-0521">NADP</keyword>
<keyword evidence="6 8" id="KW-0560">Oxidoreductase</keyword>
<dbReference type="UniPathway" id="UPA00077">
    <property type="reaction ID" value="UER00158"/>
</dbReference>
<dbReference type="EMBL" id="JQ844184">
    <property type="protein sequence ID" value="AGS52174.1"/>
    <property type="molecule type" value="Genomic_DNA"/>
</dbReference>
<dbReference type="GO" id="GO:0004146">
    <property type="term" value="F:dihydrofolate reductase activity"/>
    <property type="evidence" value="ECO:0007669"/>
    <property type="project" value="UniProtKB-EC"/>
</dbReference>
<evidence type="ECO:0000256" key="3">
    <source>
        <dbReference type="ARBA" id="ARBA00012856"/>
    </source>
</evidence>
<dbReference type="EC" id="1.5.1.3" evidence="3 8"/>
<dbReference type="SUPFAM" id="SSF53597">
    <property type="entry name" value="Dihydrofolate reductase-like"/>
    <property type="match status" value="1"/>
</dbReference>
<dbReference type="GO" id="GO:0070401">
    <property type="term" value="F:NADP+ binding"/>
    <property type="evidence" value="ECO:0007669"/>
    <property type="project" value="UniProtKB-ARBA"/>
</dbReference>
<reference evidence="11" key="1">
    <citation type="submission" date="2012-03" db="EMBL/GenBank/DDBJ databases">
        <title>Functional metagenomics reveals considerable lignocellulase gene clusters in the gut microbiome of a wood-feeding higher termite.</title>
        <authorList>
            <person name="Liu N."/>
        </authorList>
    </citation>
    <scope>NUCLEOTIDE SEQUENCE</scope>
</reference>
<dbReference type="PRINTS" id="PR00070">
    <property type="entry name" value="DHFR"/>
</dbReference>
<dbReference type="PIRSF" id="PIRSF000194">
    <property type="entry name" value="DHFR"/>
    <property type="match status" value="1"/>
</dbReference>
<evidence type="ECO:0000313" key="11">
    <source>
        <dbReference type="EMBL" id="AGS52174.1"/>
    </source>
</evidence>
<comment type="similarity">
    <text evidence="2 8 9">Belongs to the dihydrofolate reductase family.</text>
</comment>
<dbReference type="PROSITE" id="PS51330">
    <property type="entry name" value="DHFR_2"/>
    <property type="match status" value="1"/>
</dbReference>